<dbReference type="GO" id="GO:0000139">
    <property type="term" value="C:Golgi membrane"/>
    <property type="evidence" value="ECO:0007669"/>
    <property type="project" value="TreeGrafter"/>
</dbReference>
<evidence type="ECO:0000256" key="3">
    <source>
        <dbReference type="ARBA" id="ARBA00022679"/>
    </source>
</evidence>
<keyword evidence="2" id="KW-0328">Glycosyltransferase</keyword>
<dbReference type="Proteomes" id="UP001311799">
    <property type="component" value="Unassembled WGS sequence"/>
</dbReference>
<feature type="chain" id="PRO_5043653867" evidence="4">
    <location>
        <begin position="22"/>
        <end position="374"/>
    </location>
</feature>
<comment type="caution">
    <text evidence="5">The sequence shown here is derived from an EMBL/GenBank/DDBJ whole genome shotgun (WGS) entry which is preliminary data.</text>
</comment>
<sequence>MGIIEFILTFLILGSLTSCRGNESTGFNIFNDDCGFSYSYLESWIPEWKDEMSLNGNFHFKLQYYPKKLLFNDKKSVAECEIVILTAGNEDFNTLVELEKNRIEYSRKHDYCYIHFSCNDNIGIKKKEGLNIDDKICKYPHFWRYLAMWKLFTKKEIIDNSGIQILTNKIKWVLYMDLDAMFTNFEFKIEKMIENYSTSTTGLIIAADTKCYIDKYPLNNGVMLIRNSTFSKQLAFQILSKYKYKDSLLFDGINRWNAKGLKDQPILTNILVEDKKEIDSNKIMNYCLFAMNNNLDLNGIIQSTENIIVVSPRIMNSVRRSFTHFRKDNALWHWRSRDWIAHLSGLTPMVSALRRKYIKQVCDSSPIEVCPFQI</sequence>
<proteinExistence type="inferred from homology"/>
<dbReference type="GO" id="GO:0016757">
    <property type="term" value="F:glycosyltransferase activity"/>
    <property type="evidence" value="ECO:0007669"/>
    <property type="project" value="UniProtKB-KW"/>
</dbReference>
<comment type="similarity">
    <text evidence="1">Belongs to the glycosyltransferase 34 family.</text>
</comment>
<name>A0AAV9XZ83_9CRYT</name>
<dbReference type="EMBL" id="JAWDEY010000010">
    <property type="protein sequence ID" value="KAK6589829.1"/>
    <property type="molecule type" value="Genomic_DNA"/>
</dbReference>
<keyword evidence="6" id="KW-1185">Reference proteome</keyword>
<keyword evidence="4" id="KW-0732">Signal</keyword>
<evidence type="ECO:0000313" key="6">
    <source>
        <dbReference type="Proteomes" id="UP001311799"/>
    </source>
</evidence>
<dbReference type="Gene3D" id="3.90.550.10">
    <property type="entry name" value="Spore Coat Polysaccharide Biosynthesis Protein SpsA, Chain A"/>
    <property type="match status" value="1"/>
</dbReference>
<evidence type="ECO:0000256" key="1">
    <source>
        <dbReference type="ARBA" id="ARBA00005664"/>
    </source>
</evidence>
<feature type="signal peptide" evidence="4">
    <location>
        <begin position="1"/>
        <end position="21"/>
    </location>
</feature>
<dbReference type="AlphaFoldDB" id="A0AAV9XZ83"/>
<evidence type="ECO:0000256" key="4">
    <source>
        <dbReference type="SAM" id="SignalP"/>
    </source>
</evidence>
<dbReference type="InterPro" id="IPR029044">
    <property type="entry name" value="Nucleotide-diphossugar_trans"/>
</dbReference>
<dbReference type="GO" id="GO:0006487">
    <property type="term" value="P:protein N-linked glycosylation"/>
    <property type="evidence" value="ECO:0007669"/>
    <property type="project" value="TreeGrafter"/>
</dbReference>
<accession>A0AAV9XZ83</accession>
<organism evidence="5 6">
    <name type="scientific">Cryptosporidium xiaoi</name>
    <dbReference type="NCBI Taxonomy" id="659607"/>
    <lineage>
        <taxon>Eukaryota</taxon>
        <taxon>Sar</taxon>
        <taxon>Alveolata</taxon>
        <taxon>Apicomplexa</taxon>
        <taxon>Conoidasida</taxon>
        <taxon>Coccidia</taxon>
        <taxon>Eucoccidiorida</taxon>
        <taxon>Eimeriorina</taxon>
        <taxon>Cryptosporidiidae</taxon>
        <taxon>Cryptosporidium</taxon>
    </lineage>
</organism>
<dbReference type="PANTHER" id="PTHR31306">
    <property type="entry name" value="ALPHA-1,6-MANNOSYLTRANSFERASE MNN11-RELATED"/>
    <property type="match status" value="1"/>
</dbReference>
<evidence type="ECO:0000256" key="2">
    <source>
        <dbReference type="ARBA" id="ARBA00022676"/>
    </source>
</evidence>
<dbReference type="PANTHER" id="PTHR31306:SF4">
    <property type="entry name" value="ALPHA-1,2-GALACTOSYLTRANSFERASE"/>
    <property type="match status" value="1"/>
</dbReference>
<keyword evidence="3" id="KW-0808">Transferase</keyword>
<evidence type="ECO:0000313" key="5">
    <source>
        <dbReference type="EMBL" id="KAK6589829.1"/>
    </source>
</evidence>
<reference evidence="5 6" key="1">
    <citation type="submission" date="2023-10" db="EMBL/GenBank/DDBJ databases">
        <title>Comparative genomics analysis reveals potential genetic determinants of host preference in Cryptosporidium xiaoi.</title>
        <authorList>
            <person name="Xiao L."/>
            <person name="Li J."/>
        </authorList>
    </citation>
    <scope>NUCLEOTIDE SEQUENCE [LARGE SCALE GENOMIC DNA]</scope>
    <source>
        <strain evidence="5 6">52996</strain>
    </source>
</reference>
<protein>
    <submittedName>
        <fullName evidence="5">Uncharacterized protein</fullName>
    </submittedName>
</protein>
<gene>
    <name evidence="5" type="ORF">RS030_192837</name>
</gene>
<dbReference type="InterPro" id="IPR008630">
    <property type="entry name" value="Glyco_trans_34"/>
</dbReference>